<gene>
    <name evidence="2" type="ORF">LMG29542_07364</name>
</gene>
<protein>
    <recommendedName>
        <fullName evidence="4">DUF4148 domain-containing protein</fullName>
    </recommendedName>
</protein>
<sequence>MKTIAILVATAALAIPAVSFAQSANNGLTREQVRAELVQLQKVGYNPFANSDAHYPSGVQAAEAKVSATMNNGTSDTAKTTTSPSSCVGPVSFCNVYFGS</sequence>
<feature type="chain" id="PRO_5026913019" description="DUF4148 domain-containing protein" evidence="1">
    <location>
        <begin position="22"/>
        <end position="100"/>
    </location>
</feature>
<dbReference type="AlphaFoldDB" id="A0A6J5F821"/>
<dbReference type="InterPro" id="IPR025421">
    <property type="entry name" value="DUF4148"/>
</dbReference>
<organism evidence="2 3">
    <name type="scientific">Paraburkholderia humisilvae</name>
    <dbReference type="NCBI Taxonomy" id="627669"/>
    <lineage>
        <taxon>Bacteria</taxon>
        <taxon>Pseudomonadati</taxon>
        <taxon>Pseudomonadota</taxon>
        <taxon>Betaproteobacteria</taxon>
        <taxon>Burkholderiales</taxon>
        <taxon>Burkholderiaceae</taxon>
        <taxon>Paraburkholderia</taxon>
    </lineage>
</organism>
<evidence type="ECO:0000313" key="2">
    <source>
        <dbReference type="EMBL" id="CAB3773647.1"/>
    </source>
</evidence>
<evidence type="ECO:0008006" key="4">
    <source>
        <dbReference type="Google" id="ProtNLM"/>
    </source>
</evidence>
<dbReference type="RefSeq" id="WP_175232664.1">
    <property type="nucleotide sequence ID" value="NZ_CADIKH010000081.1"/>
</dbReference>
<evidence type="ECO:0000313" key="3">
    <source>
        <dbReference type="Proteomes" id="UP000494363"/>
    </source>
</evidence>
<accession>A0A6J5F821</accession>
<reference evidence="2 3" key="1">
    <citation type="submission" date="2020-04" db="EMBL/GenBank/DDBJ databases">
        <authorList>
            <person name="De Canck E."/>
        </authorList>
    </citation>
    <scope>NUCLEOTIDE SEQUENCE [LARGE SCALE GENOMIC DNA]</scope>
    <source>
        <strain evidence="2 3">LMG 29542</strain>
    </source>
</reference>
<feature type="signal peptide" evidence="1">
    <location>
        <begin position="1"/>
        <end position="21"/>
    </location>
</feature>
<keyword evidence="1" id="KW-0732">Signal</keyword>
<dbReference type="EMBL" id="CADIKH010000081">
    <property type="protein sequence ID" value="CAB3773647.1"/>
    <property type="molecule type" value="Genomic_DNA"/>
</dbReference>
<proteinExistence type="predicted"/>
<dbReference type="Pfam" id="PF13663">
    <property type="entry name" value="DUF4148"/>
    <property type="match status" value="1"/>
</dbReference>
<evidence type="ECO:0000256" key="1">
    <source>
        <dbReference type="SAM" id="SignalP"/>
    </source>
</evidence>
<keyword evidence="3" id="KW-1185">Reference proteome</keyword>
<name>A0A6J5F821_9BURK</name>
<dbReference type="Proteomes" id="UP000494363">
    <property type="component" value="Unassembled WGS sequence"/>
</dbReference>